<accession>A0A8J4Y3C5</accession>
<dbReference type="EMBL" id="JACEEZ010020869">
    <property type="protein sequence ID" value="KAG0714035.1"/>
    <property type="molecule type" value="Genomic_DNA"/>
</dbReference>
<protein>
    <submittedName>
        <fullName evidence="1">Uncharacterized protein</fullName>
    </submittedName>
</protein>
<organism evidence="1 2">
    <name type="scientific">Chionoecetes opilio</name>
    <name type="common">Atlantic snow crab</name>
    <name type="synonym">Cancer opilio</name>
    <dbReference type="NCBI Taxonomy" id="41210"/>
    <lineage>
        <taxon>Eukaryota</taxon>
        <taxon>Metazoa</taxon>
        <taxon>Ecdysozoa</taxon>
        <taxon>Arthropoda</taxon>
        <taxon>Crustacea</taxon>
        <taxon>Multicrustacea</taxon>
        <taxon>Malacostraca</taxon>
        <taxon>Eumalacostraca</taxon>
        <taxon>Eucarida</taxon>
        <taxon>Decapoda</taxon>
        <taxon>Pleocyemata</taxon>
        <taxon>Brachyura</taxon>
        <taxon>Eubrachyura</taxon>
        <taxon>Majoidea</taxon>
        <taxon>Majidae</taxon>
        <taxon>Chionoecetes</taxon>
    </lineage>
</organism>
<evidence type="ECO:0000313" key="1">
    <source>
        <dbReference type="EMBL" id="KAG0714035.1"/>
    </source>
</evidence>
<sequence length="122" mass="13779">MPVFEAGVSKQKAMILSLTPFVHLLQNHCSHVFCQSNPSLLGPQENSASSSPVRRARWGSSVFAREGREEFFRPNADQPLRDLLVPQFQIFSAAFFSPRNSPFLMNPALRDRHAPNVHSKNF</sequence>
<name>A0A8J4Y3C5_CHIOP</name>
<keyword evidence="2" id="KW-1185">Reference proteome</keyword>
<reference evidence="1" key="1">
    <citation type="submission" date="2020-07" db="EMBL/GenBank/DDBJ databases">
        <title>The High-quality genome of the commercially important snow crab, Chionoecetes opilio.</title>
        <authorList>
            <person name="Jeong J.-H."/>
            <person name="Ryu S."/>
        </authorList>
    </citation>
    <scope>NUCLEOTIDE SEQUENCE</scope>
    <source>
        <strain evidence="1">MADBK_172401_WGS</strain>
        <tissue evidence="1">Digestive gland</tissue>
    </source>
</reference>
<comment type="caution">
    <text evidence="1">The sequence shown here is derived from an EMBL/GenBank/DDBJ whole genome shotgun (WGS) entry which is preliminary data.</text>
</comment>
<evidence type="ECO:0000313" key="2">
    <source>
        <dbReference type="Proteomes" id="UP000770661"/>
    </source>
</evidence>
<proteinExistence type="predicted"/>
<dbReference type="Proteomes" id="UP000770661">
    <property type="component" value="Unassembled WGS sequence"/>
</dbReference>
<dbReference type="AlphaFoldDB" id="A0A8J4Y3C5"/>
<gene>
    <name evidence="1" type="ORF">GWK47_014919</name>
</gene>